<organism evidence="1">
    <name type="scientific">marine metagenome</name>
    <dbReference type="NCBI Taxonomy" id="408172"/>
    <lineage>
        <taxon>unclassified sequences</taxon>
        <taxon>metagenomes</taxon>
        <taxon>ecological metagenomes</taxon>
    </lineage>
</organism>
<gene>
    <name evidence="1" type="ORF">METZ01_LOCUS445012</name>
</gene>
<protein>
    <submittedName>
        <fullName evidence="1">Uncharacterized protein</fullName>
    </submittedName>
</protein>
<accession>A0A382ZBT6</accession>
<sequence>VAKQSVFTHDIIPRIRAGHSVLSIVTHEWERVQNDLIVASERLDRRLLAWSSANNAIQELLEEDGDLRWDNLKINGEEIPIQFDDIWNGSVPSEGPDWVSGRVGRCTPDFLLSWYKQHPELHNSILWLRDITPYMDSTTHGATTHERRALVRRIRDFCIGGEEVLGKTVVMTFPENYLPVELEKDVEQFSLPLPDDEIMLGILKMEIDTWNDLHPEEQVKMPRG</sequence>
<feature type="non-terminal residue" evidence="1">
    <location>
        <position position="1"/>
    </location>
</feature>
<proteinExistence type="predicted"/>
<dbReference type="EMBL" id="UINC01182127">
    <property type="protein sequence ID" value="SVD92158.1"/>
    <property type="molecule type" value="Genomic_DNA"/>
</dbReference>
<reference evidence="1" key="1">
    <citation type="submission" date="2018-05" db="EMBL/GenBank/DDBJ databases">
        <authorList>
            <person name="Lanie J.A."/>
            <person name="Ng W.-L."/>
            <person name="Kazmierczak K.M."/>
            <person name="Andrzejewski T.M."/>
            <person name="Davidsen T.M."/>
            <person name="Wayne K.J."/>
            <person name="Tettelin H."/>
            <person name="Glass J.I."/>
            <person name="Rusch D."/>
            <person name="Podicherti R."/>
            <person name="Tsui H.-C.T."/>
            <person name="Winkler M.E."/>
        </authorList>
    </citation>
    <scope>NUCLEOTIDE SEQUENCE</scope>
</reference>
<dbReference type="AlphaFoldDB" id="A0A382ZBT6"/>
<feature type="non-terminal residue" evidence="1">
    <location>
        <position position="224"/>
    </location>
</feature>
<evidence type="ECO:0000313" key="1">
    <source>
        <dbReference type="EMBL" id="SVD92158.1"/>
    </source>
</evidence>
<name>A0A382ZBT6_9ZZZZ</name>